<dbReference type="PANTHER" id="PTHR43280:SF2">
    <property type="entry name" value="HTH-TYPE TRANSCRIPTIONAL REGULATOR EXSA"/>
    <property type="match status" value="1"/>
</dbReference>
<reference evidence="5" key="1">
    <citation type="submission" date="2021-09" db="EMBL/GenBank/DDBJ databases">
        <title>Genome analysis of Fictibacillus sp. KIGAM418 isolated from marine sediment.</title>
        <authorList>
            <person name="Seo M.-J."/>
            <person name="Cho E.-S."/>
            <person name="Hwang C.Y."/>
        </authorList>
    </citation>
    <scope>NUCLEOTIDE SEQUENCE</scope>
    <source>
        <strain evidence="5">KIGAM418</strain>
    </source>
</reference>
<dbReference type="Gene3D" id="1.10.10.60">
    <property type="entry name" value="Homeodomain-like"/>
    <property type="match status" value="2"/>
</dbReference>
<organism evidence="5 6">
    <name type="scientific">Fictibacillus marinisediminis</name>
    <dbReference type="NCBI Taxonomy" id="2878389"/>
    <lineage>
        <taxon>Bacteria</taxon>
        <taxon>Bacillati</taxon>
        <taxon>Bacillota</taxon>
        <taxon>Bacilli</taxon>
        <taxon>Bacillales</taxon>
        <taxon>Fictibacillaceae</taxon>
        <taxon>Fictibacillus</taxon>
    </lineage>
</organism>
<dbReference type="InterPro" id="IPR018060">
    <property type="entry name" value="HTH_AraC"/>
</dbReference>
<dbReference type="InterPro" id="IPR009057">
    <property type="entry name" value="Homeodomain-like_sf"/>
</dbReference>
<proteinExistence type="predicted"/>
<dbReference type="EMBL" id="JAIWJX010000004">
    <property type="protein sequence ID" value="MCK6259452.1"/>
    <property type="molecule type" value="Genomic_DNA"/>
</dbReference>
<keyword evidence="3" id="KW-0804">Transcription</keyword>
<comment type="caution">
    <text evidence="5">The sequence shown here is derived from an EMBL/GenBank/DDBJ whole genome shotgun (WGS) entry which is preliminary data.</text>
</comment>
<evidence type="ECO:0000313" key="5">
    <source>
        <dbReference type="EMBL" id="MCK6259452.1"/>
    </source>
</evidence>
<gene>
    <name evidence="5" type="ORF">LCY76_23045</name>
</gene>
<dbReference type="PROSITE" id="PS01124">
    <property type="entry name" value="HTH_ARAC_FAMILY_2"/>
    <property type="match status" value="1"/>
</dbReference>
<keyword evidence="1" id="KW-0805">Transcription regulation</keyword>
<evidence type="ECO:0000256" key="1">
    <source>
        <dbReference type="ARBA" id="ARBA00023015"/>
    </source>
</evidence>
<dbReference type="SUPFAM" id="SSF46689">
    <property type="entry name" value="Homeodomain-like"/>
    <property type="match status" value="2"/>
</dbReference>
<keyword evidence="6" id="KW-1185">Reference proteome</keyword>
<sequence>MLDASITPLDLQRESEVLEINQVKTAEQFDELVQKVKKNTFYSMVVFLSANQSLPVEWMLNQFTETPYVVFIGIKGNKLLPIYNYLETVGLMSTVKSSNQKYDSLLPSIINYLHENIENSSFNLLTVSEKFNISSSYLSKIFKKYYGIGIKQYLIKQRINKAKLMLQNGFSVTYTCKKVGYGDLTHFSKTFKKMEGISPLNYKKRVYVDRKDSKR</sequence>
<dbReference type="PANTHER" id="PTHR43280">
    <property type="entry name" value="ARAC-FAMILY TRANSCRIPTIONAL REGULATOR"/>
    <property type="match status" value="1"/>
</dbReference>
<feature type="domain" description="HTH araC/xylS-type" evidence="4">
    <location>
        <begin position="107"/>
        <end position="205"/>
    </location>
</feature>
<evidence type="ECO:0000256" key="3">
    <source>
        <dbReference type="ARBA" id="ARBA00023163"/>
    </source>
</evidence>
<dbReference type="GO" id="GO:0003700">
    <property type="term" value="F:DNA-binding transcription factor activity"/>
    <property type="evidence" value="ECO:0007669"/>
    <property type="project" value="InterPro"/>
</dbReference>
<dbReference type="GO" id="GO:0043565">
    <property type="term" value="F:sequence-specific DNA binding"/>
    <property type="evidence" value="ECO:0007669"/>
    <property type="project" value="InterPro"/>
</dbReference>
<dbReference type="Proteomes" id="UP001139011">
    <property type="component" value="Unassembled WGS sequence"/>
</dbReference>
<accession>A0A9X2BHN0</accession>
<evidence type="ECO:0000259" key="4">
    <source>
        <dbReference type="PROSITE" id="PS01124"/>
    </source>
</evidence>
<dbReference type="RefSeq" id="WP_248254820.1">
    <property type="nucleotide sequence ID" value="NZ_JAIWJX010000004.1"/>
</dbReference>
<evidence type="ECO:0000256" key="2">
    <source>
        <dbReference type="ARBA" id="ARBA00023125"/>
    </source>
</evidence>
<dbReference type="AlphaFoldDB" id="A0A9X2BHN0"/>
<name>A0A9X2BHN0_9BACL</name>
<protein>
    <submittedName>
        <fullName evidence="5">AraC family transcriptional regulator</fullName>
    </submittedName>
</protein>
<keyword evidence="2" id="KW-0238">DNA-binding</keyword>
<dbReference type="SMART" id="SM00342">
    <property type="entry name" value="HTH_ARAC"/>
    <property type="match status" value="1"/>
</dbReference>
<evidence type="ECO:0000313" key="6">
    <source>
        <dbReference type="Proteomes" id="UP001139011"/>
    </source>
</evidence>
<dbReference type="Pfam" id="PF12833">
    <property type="entry name" value="HTH_18"/>
    <property type="match status" value="1"/>
</dbReference>